<organism evidence="5 6">
    <name type="scientific">Prevotella aurantiaca</name>
    <dbReference type="NCBI Taxonomy" id="596085"/>
    <lineage>
        <taxon>Bacteria</taxon>
        <taxon>Pseudomonadati</taxon>
        <taxon>Bacteroidota</taxon>
        <taxon>Bacteroidia</taxon>
        <taxon>Bacteroidales</taxon>
        <taxon>Prevotellaceae</taxon>
        <taxon>Prevotella</taxon>
    </lineage>
</organism>
<keyword evidence="5" id="KW-0255">Endonuclease</keyword>
<evidence type="ECO:0000256" key="1">
    <source>
        <dbReference type="ARBA" id="ARBA00010923"/>
    </source>
</evidence>
<dbReference type="Proteomes" id="UP000771736">
    <property type="component" value="Unassembled WGS sequence"/>
</dbReference>
<evidence type="ECO:0000256" key="3">
    <source>
        <dbReference type="ARBA" id="ARBA00023125"/>
    </source>
</evidence>
<dbReference type="GO" id="GO:0004519">
    <property type="term" value="F:endonuclease activity"/>
    <property type="evidence" value="ECO:0007669"/>
    <property type="project" value="UniProtKB-KW"/>
</dbReference>
<evidence type="ECO:0000313" key="6">
    <source>
        <dbReference type="Proteomes" id="UP000771736"/>
    </source>
</evidence>
<dbReference type="AlphaFoldDB" id="A0A930HNP9"/>
<dbReference type="Pfam" id="PF01420">
    <property type="entry name" value="Methylase_S"/>
    <property type="match status" value="2"/>
</dbReference>
<gene>
    <name evidence="5" type="ORF">HXN26_08615</name>
</gene>
<dbReference type="GO" id="GO:0003677">
    <property type="term" value="F:DNA binding"/>
    <property type="evidence" value="ECO:0007669"/>
    <property type="project" value="UniProtKB-KW"/>
</dbReference>
<protein>
    <submittedName>
        <fullName evidence="5">Restriction endonuclease subunit S</fullName>
    </submittedName>
</protein>
<keyword evidence="3" id="KW-0238">DNA-binding</keyword>
<keyword evidence="5" id="KW-0540">Nuclease</keyword>
<name>A0A930HNP9_9BACT</name>
<comment type="similarity">
    <text evidence="1">Belongs to the type-I restriction system S methylase family.</text>
</comment>
<keyword evidence="5" id="KW-0378">Hydrolase</keyword>
<dbReference type="CDD" id="cd17515">
    <property type="entry name" value="RMtype1_S_MjaORF132P_Sau1132ORF3780P-TRD1-CR1_like"/>
    <property type="match status" value="1"/>
</dbReference>
<accession>A0A930HNP9</accession>
<evidence type="ECO:0000256" key="2">
    <source>
        <dbReference type="ARBA" id="ARBA00022747"/>
    </source>
</evidence>
<dbReference type="InterPro" id="IPR052021">
    <property type="entry name" value="Type-I_RS_S_subunit"/>
</dbReference>
<feature type="domain" description="Type I restriction modification DNA specificity" evidence="4">
    <location>
        <begin position="227"/>
        <end position="394"/>
    </location>
</feature>
<feature type="domain" description="Type I restriction modification DNA specificity" evidence="4">
    <location>
        <begin position="21"/>
        <end position="194"/>
    </location>
</feature>
<dbReference type="PANTHER" id="PTHR30408">
    <property type="entry name" value="TYPE-1 RESTRICTION ENZYME ECOKI SPECIFICITY PROTEIN"/>
    <property type="match status" value="1"/>
</dbReference>
<dbReference type="EMBL" id="JABZSJ010000051">
    <property type="protein sequence ID" value="MBF1384890.1"/>
    <property type="molecule type" value="Genomic_DNA"/>
</dbReference>
<sequence>MTEELNYVPSLRFPEFKDSGEWKSKCLKSLFDIVKTKNNKNNKNVLTISAQYGLVNQIDFFSKSVSAKDISGYYLLNKGDFAYNKSRSIGYPFGVVRRLKKYEKGVVSTLYMCFRAKDHRNADFYEYYFNTDIFQKRVGKIAQEGARSHGLLNISTDSFLQLEFLFPSATEQKKIAECLSSIDDYINATQEKIELLQAHKKGLMQQLLPIFGSPMPQKRLSKFEKSKEWIQAPLKDIATSFSGGTPNVLNKDFYNGDIPFIRSGEINRAETELFLSDLALQKSSAKRVIKGTILYALYGATSGDVAISQISGAINQAILAIIPNNKMSNIFLFYTLAHQKETIKNKFLQGGQGNLSGQIIKNLSISFPCLSEQKNIAECFTTIDDLIDKTKQKLVMLQKHKQGLIRQLFPRIK</sequence>
<dbReference type="InterPro" id="IPR000055">
    <property type="entry name" value="Restrct_endonuc_typeI_TRD"/>
</dbReference>
<dbReference type="Gene3D" id="3.90.220.20">
    <property type="entry name" value="DNA methylase specificity domains"/>
    <property type="match status" value="2"/>
</dbReference>
<proteinExistence type="inferred from homology"/>
<evidence type="ECO:0000259" key="4">
    <source>
        <dbReference type="Pfam" id="PF01420"/>
    </source>
</evidence>
<evidence type="ECO:0000313" key="5">
    <source>
        <dbReference type="EMBL" id="MBF1384890.1"/>
    </source>
</evidence>
<comment type="caution">
    <text evidence="5">The sequence shown here is derived from an EMBL/GenBank/DDBJ whole genome shotgun (WGS) entry which is preliminary data.</text>
</comment>
<reference evidence="5" key="1">
    <citation type="submission" date="2020-04" db="EMBL/GenBank/DDBJ databases">
        <title>Deep metagenomics examines the oral microbiome during advanced dental caries in children, revealing novel taxa and co-occurrences with host molecules.</title>
        <authorList>
            <person name="Baker J.L."/>
            <person name="Morton J.T."/>
            <person name="Dinis M."/>
            <person name="Alvarez R."/>
            <person name="Tran N.C."/>
            <person name="Knight R."/>
            <person name="Edlund A."/>
        </authorList>
    </citation>
    <scope>NUCLEOTIDE SEQUENCE</scope>
    <source>
        <strain evidence="5">JCVI_44_bin.5</strain>
    </source>
</reference>
<dbReference type="GO" id="GO:0009307">
    <property type="term" value="P:DNA restriction-modification system"/>
    <property type="evidence" value="ECO:0007669"/>
    <property type="project" value="UniProtKB-KW"/>
</dbReference>
<keyword evidence="2" id="KW-0680">Restriction system</keyword>
<dbReference type="SUPFAM" id="SSF116734">
    <property type="entry name" value="DNA methylase specificity domain"/>
    <property type="match status" value="2"/>
</dbReference>
<dbReference type="InterPro" id="IPR044946">
    <property type="entry name" value="Restrct_endonuc_typeI_TRD_sf"/>
</dbReference>
<dbReference type="Gene3D" id="1.10.287.1120">
    <property type="entry name" value="Bipartite methylase S protein"/>
    <property type="match status" value="1"/>
</dbReference>
<dbReference type="RefSeq" id="WP_273160685.1">
    <property type="nucleotide sequence ID" value="NZ_JABZSJ010000051.1"/>
</dbReference>
<dbReference type="PANTHER" id="PTHR30408:SF12">
    <property type="entry name" value="TYPE I RESTRICTION ENZYME MJAVIII SPECIFICITY SUBUNIT"/>
    <property type="match status" value="1"/>
</dbReference>